<dbReference type="AlphaFoldDB" id="A0A2T5JSB9"/>
<reference evidence="2 3" key="1">
    <citation type="submission" date="2018-04" db="EMBL/GenBank/DDBJ databases">
        <title>Genomic Encyclopedia of Type Strains, Phase III (KMG-III): the genomes of soil and plant-associated and newly described type strains.</title>
        <authorList>
            <person name="Whitman W."/>
        </authorList>
    </citation>
    <scope>NUCLEOTIDE SEQUENCE [LARGE SCALE GENOMIC DNA]</scope>
    <source>
        <strain evidence="2 3">KA25</strain>
    </source>
</reference>
<evidence type="ECO:0000313" key="3">
    <source>
        <dbReference type="Proteomes" id="UP000244060"/>
    </source>
</evidence>
<evidence type="ECO:0000256" key="1">
    <source>
        <dbReference type="SAM" id="SignalP"/>
    </source>
</evidence>
<name>A0A2T5JSB9_9RHOB</name>
<organism evidence="2 3">
    <name type="scientific">Cereibacter azotoformans</name>
    <dbReference type="NCBI Taxonomy" id="43057"/>
    <lineage>
        <taxon>Bacteria</taxon>
        <taxon>Pseudomonadati</taxon>
        <taxon>Pseudomonadota</taxon>
        <taxon>Alphaproteobacteria</taxon>
        <taxon>Rhodobacterales</taxon>
        <taxon>Paracoccaceae</taxon>
        <taxon>Cereibacter</taxon>
    </lineage>
</organism>
<dbReference type="PROSITE" id="PS51257">
    <property type="entry name" value="PROKAR_LIPOPROTEIN"/>
    <property type="match status" value="1"/>
</dbReference>
<feature type="chain" id="PRO_5015406599" description="DUF4398 domain-containing protein" evidence="1">
    <location>
        <begin position="19"/>
        <end position="152"/>
    </location>
</feature>
<feature type="signal peptide" evidence="1">
    <location>
        <begin position="1"/>
        <end position="18"/>
    </location>
</feature>
<sequence length="152" mass="16183">MRSNSLPVVALLIGTALAGCSGSTDPATANLFDNIANLNSGEYDRQIAQKDAEAAAIVRTNQRMQVDIDSMHRQANVNRRTIAGLNRQIASARSEAASVRSQLGGDRIRLGQLNGYERQLAAVEREASAGSDPAVLQGEIARIRASIRALAN</sequence>
<dbReference type="Proteomes" id="UP000244060">
    <property type="component" value="Unassembled WGS sequence"/>
</dbReference>
<protein>
    <recommendedName>
        <fullName evidence="4">DUF4398 domain-containing protein</fullName>
    </recommendedName>
</protein>
<dbReference type="EMBL" id="QAOT01000029">
    <property type="protein sequence ID" value="PTR11119.1"/>
    <property type="molecule type" value="Genomic_DNA"/>
</dbReference>
<proteinExistence type="predicted"/>
<gene>
    <name evidence="2" type="ORF">C8J28_12912</name>
</gene>
<keyword evidence="3" id="KW-1185">Reference proteome</keyword>
<evidence type="ECO:0008006" key="4">
    <source>
        <dbReference type="Google" id="ProtNLM"/>
    </source>
</evidence>
<keyword evidence="1" id="KW-0732">Signal</keyword>
<dbReference type="RefSeq" id="WP_108222546.1">
    <property type="nucleotide sequence ID" value="NZ_CP090022.1"/>
</dbReference>
<accession>A0A2T5JSB9</accession>
<evidence type="ECO:0000313" key="2">
    <source>
        <dbReference type="EMBL" id="PTR11119.1"/>
    </source>
</evidence>
<dbReference type="OrthoDB" id="7691707at2"/>
<comment type="caution">
    <text evidence="2">The sequence shown here is derived from an EMBL/GenBank/DDBJ whole genome shotgun (WGS) entry which is preliminary data.</text>
</comment>